<sequence length="99" mass="10084">MVSASAKQSVSGFSFGWLIDLVLSGDAPVSSKELSAVLLAARHAGDPDPGHLYLYATDEAGASLDLSTAASELGIRYSTMGDGIGVVRDAIDDALGTGR</sequence>
<comment type="caution">
    <text evidence="1">The sequence shown here is derived from an EMBL/GenBank/DDBJ whole genome shotgun (WGS) entry which is preliminary data.</text>
</comment>
<reference evidence="1" key="2">
    <citation type="submission" date="2023-01" db="EMBL/GenBank/DDBJ databases">
        <authorList>
            <person name="Sun Q."/>
            <person name="Evtushenko L."/>
        </authorList>
    </citation>
    <scope>NUCLEOTIDE SEQUENCE</scope>
    <source>
        <strain evidence="1">VKM Ac-1940</strain>
    </source>
</reference>
<name>A0A9W6HMI5_9MICO</name>
<gene>
    <name evidence="1" type="ORF">GCM10017591_12010</name>
</gene>
<evidence type="ECO:0000313" key="1">
    <source>
        <dbReference type="EMBL" id="GLJ95139.1"/>
    </source>
</evidence>
<organism evidence="1 2">
    <name type="scientific">Microbacterium dextranolyticum</name>
    <dbReference type="NCBI Taxonomy" id="36806"/>
    <lineage>
        <taxon>Bacteria</taxon>
        <taxon>Bacillati</taxon>
        <taxon>Actinomycetota</taxon>
        <taxon>Actinomycetes</taxon>
        <taxon>Micrococcales</taxon>
        <taxon>Microbacteriaceae</taxon>
        <taxon>Microbacterium</taxon>
    </lineage>
</organism>
<reference evidence="1" key="1">
    <citation type="journal article" date="2014" name="Int. J. Syst. Evol. Microbiol.">
        <title>Complete genome sequence of Corynebacterium casei LMG S-19264T (=DSM 44701T), isolated from a smear-ripened cheese.</title>
        <authorList>
            <consortium name="US DOE Joint Genome Institute (JGI-PGF)"/>
            <person name="Walter F."/>
            <person name="Albersmeier A."/>
            <person name="Kalinowski J."/>
            <person name="Ruckert C."/>
        </authorList>
    </citation>
    <scope>NUCLEOTIDE SEQUENCE</scope>
    <source>
        <strain evidence="1">VKM Ac-1940</strain>
    </source>
</reference>
<proteinExistence type="predicted"/>
<keyword evidence="2" id="KW-1185">Reference proteome</keyword>
<dbReference type="EMBL" id="BSER01000008">
    <property type="protein sequence ID" value="GLJ95139.1"/>
    <property type="molecule type" value="Genomic_DNA"/>
</dbReference>
<accession>A0A9W6HMI5</accession>
<dbReference type="Proteomes" id="UP001142291">
    <property type="component" value="Unassembled WGS sequence"/>
</dbReference>
<dbReference type="AlphaFoldDB" id="A0A9W6HMI5"/>
<protein>
    <submittedName>
        <fullName evidence="1">Uncharacterized protein</fullName>
    </submittedName>
</protein>
<evidence type="ECO:0000313" key="2">
    <source>
        <dbReference type="Proteomes" id="UP001142291"/>
    </source>
</evidence>